<name>A0A0P7BAS1_9HYPO</name>
<dbReference type="GO" id="GO:0035838">
    <property type="term" value="C:growing cell tip"/>
    <property type="evidence" value="ECO:0007669"/>
    <property type="project" value="TreeGrafter"/>
</dbReference>
<dbReference type="GO" id="GO:0032153">
    <property type="term" value="C:cell division site"/>
    <property type="evidence" value="ECO:0007669"/>
    <property type="project" value="TreeGrafter"/>
</dbReference>
<dbReference type="Gene3D" id="1.20.140.150">
    <property type="match status" value="1"/>
</dbReference>
<keyword evidence="1" id="KW-0812">Transmembrane</keyword>
<dbReference type="InterPro" id="IPR051380">
    <property type="entry name" value="pH-response_reg_palI/RIM9"/>
</dbReference>
<feature type="transmembrane region" description="Helical" evidence="1">
    <location>
        <begin position="107"/>
        <end position="129"/>
    </location>
</feature>
<dbReference type="STRING" id="78410.A0A0P7BAS1"/>
<dbReference type="OrthoDB" id="2354757at2759"/>
<sequence length="218" mass="22880">MGVGRFIHHFGAFLLFAATVLLVIVDITAPVVNDISILKVNLGSSATGSGITFGTFGYCVLDVNGQDECSKSQIGYNPADIITAAEGSDDFSNASENTAKALTRVLVLHPVATGLCFIAFLLCLGAGVLGSLVASLVSTLAFIVTIVVLACDFVMFGIVKRKVNGADSDSSAHWGVAIWLVVVAAILTLAGTIVIFLSCCAGRRRRSHEARKVTTYHE</sequence>
<keyword evidence="1" id="KW-1133">Transmembrane helix</keyword>
<protein>
    <recommendedName>
        <fullName evidence="4">Pali-domain-containing protein</fullName>
    </recommendedName>
</protein>
<evidence type="ECO:0008006" key="4">
    <source>
        <dbReference type="Google" id="ProtNLM"/>
    </source>
</evidence>
<dbReference type="Pfam" id="PF06687">
    <property type="entry name" value="SUR7"/>
    <property type="match status" value="1"/>
</dbReference>
<evidence type="ECO:0000313" key="2">
    <source>
        <dbReference type="EMBL" id="KPM36301.1"/>
    </source>
</evidence>
<feature type="transmembrane region" description="Helical" evidence="1">
    <location>
        <begin position="178"/>
        <end position="202"/>
    </location>
</feature>
<feature type="transmembrane region" description="Helical" evidence="1">
    <location>
        <begin position="136"/>
        <end position="158"/>
    </location>
</feature>
<keyword evidence="1" id="KW-0472">Membrane</keyword>
<accession>A0A0P7BAS1</accession>
<dbReference type="PANTHER" id="PTHR28013">
    <property type="entry name" value="PROTEIN DCV1-RELATED"/>
    <property type="match status" value="1"/>
</dbReference>
<reference evidence="2 3" key="1">
    <citation type="submission" date="2015-09" db="EMBL/GenBank/DDBJ databases">
        <title>Draft genome of a European isolate of the apple canker pathogen Neonectria ditissima.</title>
        <authorList>
            <person name="Gomez-Cortecero A."/>
            <person name="Harrison R.J."/>
            <person name="Armitage A.D."/>
        </authorList>
    </citation>
    <scope>NUCLEOTIDE SEQUENCE [LARGE SCALE GENOMIC DNA]</scope>
    <source>
        <strain evidence="2 3">R09/05</strain>
    </source>
</reference>
<dbReference type="AlphaFoldDB" id="A0A0P7BAS1"/>
<comment type="caution">
    <text evidence="2">The sequence shown here is derived from an EMBL/GenBank/DDBJ whole genome shotgun (WGS) entry which is preliminary data.</text>
</comment>
<proteinExistence type="predicted"/>
<evidence type="ECO:0000313" key="3">
    <source>
        <dbReference type="Proteomes" id="UP000050424"/>
    </source>
</evidence>
<dbReference type="EMBL" id="LKCW01000209">
    <property type="protein sequence ID" value="KPM36301.1"/>
    <property type="molecule type" value="Genomic_DNA"/>
</dbReference>
<keyword evidence="3" id="KW-1185">Reference proteome</keyword>
<evidence type="ECO:0000256" key="1">
    <source>
        <dbReference type="SAM" id="Phobius"/>
    </source>
</evidence>
<organism evidence="2 3">
    <name type="scientific">Neonectria ditissima</name>
    <dbReference type="NCBI Taxonomy" id="78410"/>
    <lineage>
        <taxon>Eukaryota</taxon>
        <taxon>Fungi</taxon>
        <taxon>Dikarya</taxon>
        <taxon>Ascomycota</taxon>
        <taxon>Pezizomycotina</taxon>
        <taxon>Sordariomycetes</taxon>
        <taxon>Hypocreomycetidae</taxon>
        <taxon>Hypocreales</taxon>
        <taxon>Nectriaceae</taxon>
        <taxon>Neonectria</taxon>
    </lineage>
</organism>
<gene>
    <name evidence="2" type="ORF">AK830_g10271</name>
</gene>
<dbReference type="InterPro" id="IPR009571">
    <property type="entry name" value="SUR7/Rim9-like_fungi"/>
</dbReference>
<dbReference type="Proteomes" id="UP000050424">
    <property type="component" value="Unassembled WGS sequence"/>
</dbReference>
<feature type="transmembrane region" description="Helical" evidence="1">
    <location>
        <begin position="12"/>
        <end position="32"/>
    </location>
</feature>
<dbReference type="PANTHER" id="PTHR28013:SF7">
    <property type="entry name" value="PALI-DOMAIN-CONTAINING PROTEIN"/>
    <property type="match status" value="1"/>
</dbReference>
<dbReference type="GO" id="GO:0005886">
    <property type="term" value="C:plasma membrane"/>
    <property type="evidence" value="ECO:0007669"/>
    <property type="project" value="InterPro"/>
</dbReference>